<comment type="catalytic activity">
    <reaction evidence="7">
        <text>(2E)-4-hydroxy-3-methylbut-2-enyl diphosphate + oxidized [flavodoxin] + H2O + 2 H(+) = 2-C-methyl-D-erythritol 2,4-cyclic diphosphate + reduced [flavodoxin]</text>
        <dbReference type="Rhea" id="RHEA:43604"/>
        <dbReference type="Rhea" id="RHEA-COMP:10622"/>
        <dbReference type="Rhea" id="RHEA-COMP:10623"/>
        <dbReference type="ChEBI" id="CHEBI:15377"/>
        <dbReference type="ChEBI" id="CHEBI:15378"/>
        <dbReference type="ChEBI" id="CHEBI:57618"/>
        <dbReference type="ChEBI" id="CHEBI:58210"/>
        <dbReference type="ChEBI" id="CHEBI:58483"/>
        <dbReference type="ChEBI" id="CHEBI:128753"/>
        <dbReference type="EC" id="1.17.7.3"/>
    </reaction>
</comment>
<feature type="binding site" evidence="7">
    <location>
        <position position="301"/>
    </location>
    <ligand>
        <name>[4Fe-4S] cluster</name>
        <dbReference type="ChEBI" id="CHEBI:49883"/>
    </ligand>
</feature>
<dbReference type="PANTHER" id="PTHR30454">
    <property type="entry name" value="4-HYDROXY-3-METHYLBUT-2-EN-1-YL DIPHOSPHATE SYNTHASE"/>
    <property type="match status" value="1"/>
</dbReference>
<evidence type="ECO:0000256" key="3">
    <source>
        <dbReference type="ARBA" id="ARBA00023002"/>
    </source>
</evidence>
<dbReference type="GO" id="GO:0005506">
    <property type="term" value="F:iron ion binding"/>
    <property type="evidence" value="ECO:0007669"/>
    <property type="project" value="InterPro"/>
</dbReference>
<dbReference type="PANTHER" id="PTHR30454:SF0">
    <property type="entry name" value="4-HYDROXY-3-METHYLBUT-2-EN-1-YL DIPHOSPHATE SYNTHASE (FERREDOXIN), CHLOROPLASTIC"/>
    <property type="match status" value="1"/>
</dbReference>
<dbReference type="GO" id="GO:0019288">
    <property type="term" value="P:isopentenyl diphosphate biosynthetic process, methylerythritol 4-phosphate pathway"/>
    <property type="evidence" value="ECO:0007669"/>
    <property type="project" value="UniProtKB-UniRule"/>
</dbReference>
<dbReference type="InterPro" id="IPR058579">
    <property type="entry name" value="IspG_C"/>
</dbReference>
<dbReference type="Gene3D" id="3.30.413.10">
    <property type="entry name" value="Sulfite Reductase Hemoprotein, domain 1"/>
    <property type="match status" value="1"/>
</dbReference>
<evidence type="ECO:0000259" key="9">
    <source>
        <dbReference type="Pfam" id="PF26540"/>
    </source>
</evidence>
<dbReference type="InterPro" id="IPR011005">
    <property type="entry name" value="Dihydropteroate_synth-like_sf"/>
</dbReference>
<dbReference type="KEGG" id="tdu:QJT80_03055"/>
<evidence type="ECO:0000313" key="10">
    <source>
        <dbReference type="EMBL" id="WGZ91458.1"/>
    </source>
</evidence>
<feature type="domain" description="IspG C-terminal" evidence="9">
    <location>
        <begin position="297"/>
        <end position="399"/>
    </location>
</feature>
<dbReference type="AlphaFoldDB" id="A0AA95KL10"/>
<name>A0AA95KL10_9GAMM</name>
<dbReference type="InterPro" id="IPR045854">
    <property type="entry name" value="NO2/SO3_Rdtase_4Fe4S_sf"/>
</dbReference>
<dbReference type="SUPFAM" id="SSF51717">
    <property type="entry name" value="Dihydropteroate synthetase-like"/>
    <property type="match status" value="1"/>
</dbReference>
<reference evidence="10" key="2">
    <citation type="submission" date="2023-04" db="EMBL/GenBank/DDBJ databases">
        <authorList>
            <person name="Beletskiy A.V."/>
            <person name="Mardanov A.V."/>
            <person name="Ravin N.V."/>
        </authorList>
    </citation>
    <scope>NUCLEOTIDE SEQUENCE</scope>
    <source>
        <strain evidence="10">GKL-01</strain>
    </source>
</reference>
<comment type="cofactor">
    <cofactor evidence="7">
        <name>[4Fe-4S] cluster</name>
        <dbReference type="ChEBI" id="CHEBI:49883"/>
    </cofactor>
    <text evidence="7">Binds 1 [4Fe-4S] cluster.</text>
</comment>
<gene>
    <name evidence="7 10" type="primary">ispG</name>
    <name evidence="10" type="synonym">gcpE</name>
    <name evidence="10" type="ORF">QJT80_03055</name>
</gene>
<sequence>MQTHNIIKRHPTVAVKIGAVTVGGNAPVVVQSMTNTDTADAVKTAIQCAELARAGSELVRITVNSLEAAQAVPEIRTRLDNMGCSVPLIGDFHFNGHKLLTAVPECAEALAKYRINPGNVGRGKKRDEQFAQMIEFACRYDKPVRIGVNWGSLDQELLARKLDENNQLTQPLELYDVMHEALLESALSSAAKAEEYGLAHDHIILSCKLSEVQGLIRAYGDLAKRCDYPLHLGLTEAGMGSKGIVYSTAALSVLLQQGIGDTIRISLTPEPHAKREKEVIVAQEILQALGLRSFTPQVIACPGCGRTSSDYFQRLAEQIQNWLRAQMPVWRDQYTGVESMSVAVMGCVVNGPGESKHANIGISLPGSGETPVAPVYEDGQKTVTLKGEQIAEEFQALVEAYVQRTYAKW</sequence>
<dbReference type="InterPro" id="IPR004588">
    <property type="entry name" value="IspG_bac-typ"/>
</dbReference>
<accession>A0AA95KL10</accession>
<dbReference type="Gene3D" id="3.20.20.20">
    <property type="entry name" value="Dihydropteroate synthase-like"/>
    <property type="match status" value="1"/>
</dbReference>
<evidence type="ECO:0000256" key="1">
    <source>
        <dbReference type="ARBA" id="ARBA00022485"/>
    </source>
</evidence>
<dbReference type="EC" id="1.17.7.3" evidence="7"/>
<dbReference type="NCBIfam" id="NF001540">
    <property type="entry name" value="PRK00366.1"/>
    <property type="match status" value="1"/>
</dbReference>
<evidence type="ECO:0000256" key="4">
    <source>
        <dbReference type="ARBA" id="ARBA00023004"/>
    </source>
</evidence>
<comment type="similarity">
    <text evidence="7">Belongs to the IspG family.</text>
</comment>
<evidence type="ECO:0000256" key="2">
    <source>
        <dbReference type="ARBA" id="ARBA00022723"/>
    </source>
</evidence>
<evidence type="ECO:0000256" key="5">
    <source>
        <dbReference type="ARBA" id="ARBA00023014"/>
    </source>
</evidence>
<keyword evidence="5 7" id="KW-0411">Iron-sulfur</keyword>
<dbReference type="GO" id="GO:0046429">
    <property type="term" value="F:4-hydroxy-3-methylbut-2-en-1-yl diphosphate synthase activity (ferredoxin)"/>
    <property type="evidence" value="ECO:0007669"/>
    <property type="project" value="UniProtKB-UniRule"/>
</dbReference>
<dbReference type="GO" id="GO:0051539">
    <property type="term" value="F:4 iron, 4 sulfur cluster binding"/>
    <property type="evidence" value="ECO:0007669"/>
    <property type="project" value="UniProtKB-UniRule"/>
</dbReference>
<keyword evidence="2 7" id="KW-0479">Metal-binding</keyword>
<organism evidence="10">
    <name type="scientific">Candidatus Thiocaldithrix dubininis</name>
    <dbReference type="NCBI Taxonomy" id="3080823"/>
    <lineage>
        <taxon>Bacteria</taxon>
        <taxon>Pseudomonadati</taxon>
        <taxon>Pseudomonadota</taxon>
        <taxon>Gammaproteobacteria</taxon>
        <taxon>Thiotrichales</taxon>
        <taxon>Thiotrichaceae</taxon>
        <taxon>Candidatus Thiocaldithrix</taxon>
    </lineage>
</organism>
<keyword evidence="4 7" id="KW-0408">Iron</keyword>
<dbReference type="PIRSF" id="PIRSF004640">
    <property type="entry name" value="IspG"/>
    <property type="match status" value="1"/>
</dbReference>
<keyword evidence="1 7" id="KW-0004">4Fe-4S</keyword>
<dbReference type="InterPro" id="IPR016425">
    <property type="entry name" value="IspG_bac"/>
</dbReference>
<proteinExistence type="inferred from homology"/>
<feature type="binding site" evidence="7">
    <location>
        <position position="354"/>
    </location>
    <ligand>
        <name>[4Fe-4S] cluster</name>
        <dbReference type="ChEBI" id="CHEBI:49883"/>
    </ligand>
</feature>
<dbReference type="Pfam" id="PF04551">
    <property type="entry name" value="GcpE"/>
    <property type="match status" value="1"/>
</dbReference>
<reference evidence="10" key="1">
    <citation type="journal article" date="2023" name="Int. J. Mol. Sci.">
        <title>Metagenomics Revealed a New Genus 'Candidatus Thiocaldithrix dubininis' gen. nov., sp. nov. and a New Species 'Candidatus Thiothrix putei' sp. nov. in the Family Thiotrichaceae, Some Members of Which Have Traits of Both Na+- and H+-Motive Energetics.</title>
        <authorList>
            <person name="Ravin N.V."/>
            <person name="Muntyan M.S."/>
            <person name="Smolyakov D.D."/>
            <person name="Rudenko T.S."/>
            <person name="Beletsky A.V."/>
            <person name="Mardanov A.V."/>
            <person name="Grabovich M.Y."/>
        </authorList>
    </citation>
    <scope>NUCLEOTIDE SEQUENCE</scope>
    <source>
        <strain evidence="10">GKL-01</strain>
    </source>
</reference>
<evidence type="ECO:0000256" key="7">
    <source>
        <dbReference type="HAMAP-Rule" id="MF_00159"/>
    </source>
</evidence>
<keyword evidence="6 7" id="KW-0414">Isoprene biosynthesis</keyword>
<feature type="binding site" evidence="7">
    <location>
        <position position="347"/>
    </location>
    <ligand>
        <name>[4Fe-4S] cluster</name>
        <dbReference type="ChEBI" id="CHEBI:49883"/>
    </ligand>
</feature>
<feature type="domain" description="IspG TIM-barrel" evidence="8">
    <location>
        <begin position="12"/>
        <end position="282"/>
    </location>
</feature>
<dbReference type="Pfam" id="PF26540">
    <property type="entry name" value="GcpE_C"/>
    <property type="match status" value="1"/>
</dbReference>
<comment type="pathway">
    <text evidence="7">Isoprenoid biosynthesis; isopentenyl diphosphate biosynthesis via DXP pathway; isopentenyl diphosphate from 1-deoxy-D-xylulose 5-phosphate: step 5/6.</text>
</comment>
<evidence type="ECO:0000256" key="6">
    <source>
        <dbReference type="ARBA" id="ARBA00023229"/>
    </source>
</evidence>
<evidence type="ECO:0000259" key="8">
    <source>
        <dbReference type="Pfam" id="PF04551"/>
    </source>
</evidence>
<dbReference type="GO" id="GO:0016114">
    <property type="term" value="P:terpenoid biosynthetic process"/>
    <property type="evidence" value="ECO:0007669"/>
    <property type="project" value="InterPro"/>
</dbReference>
<feature type="binding site" evidence="7">
    <location>
        <position position="304"/>
    </location>
    <ligand>
        <name>[4Fe-4S] cluster</name>
        <dbReference type="ChEBI" id="CHEBI:49883"/>
    </ligand>
</feature>
<dbReference type="NCBIfam" id="TIGR00612">
    <property type="entry name" value="ispG_gcpE"/>
    <property type="match status" value="1"/>
</dbReference>
<protein>
    <recommendedName>
        <fullName evidence="7">4-hydroxy-3-methylbut-2-en-1-yl diphosphate synthase (flavodoxin)</fullName>
        <ecNumber evidence="7">1.17.7.3</ecNumber>
    </recommendedName>
    <alternativeName>
        <fullName evidence="7">1-hydroxy-2-methyl-2-(E)-butenyl 4-diphosphate synthase</fullName>
    </alternativeName>
</protein>
<dbReference type="EMBL" id="CP124755">
    <property type="protein sequence ID" value="WGZ91458.1"/>
    <property type="molecule type" value="Genomic_DNA"/>
</dbReference>
<keyword evidence="3 7" id="KW-0560">Oxidoreductase</keyword>
<dbReference type="Proteomes" id="UP001300672">
    <property type="component" value="Chromosome"/>
</dbReference>
<dbReference type="FunFam" id="3.30.413.10:FF:000012">
    <property type="entry name" value="4-hydroxy-3-methylbut-2-en-1-yl diphosphate synthase (flavodoxin)"/>
    <property type="match status" value="1"/>
</dbReference>
<comment type="function">
    <text evidence="7">Converts 2C-methyl-D-erythritol 2,4-cyclodiphosphate (ME-2,4cPP) into 1-hydroxy-2-methyl-2-(E)-butenyl 4-diphosphate.</text>
</comment>
<dbReference type="InterPro" id="IPR058578">
    <property type="entry name" value="IspG_TIM"/>
</dbReference>
<dbReference type="HAMAP" id="MF_00159">
    <property type="entry name" value="IspG"/>
    <property type="match status" value="1"/>
</dbReference>
<dbReference type="GO" id="GO:0141197">
    <property type="term" value="F:4-hydroxy-3-methylbut-2-enyl-diphosphate synthase activity (flavodoxin)"/>
    <property type="evidence" value="ECO:0007669"/>
    <property type="project" value="UniProtKB-EC"/>
</dbReference>